<comment type="caution">
    <text evidence="2">The sequence shown here is derived from an EMBL/GenBank/DDBJ whole genome shotgun (WGS) entry which is preliminary data.</text>
</comment>
<keyword evidence="1" id="KW-0812">Transmembrane</keyword>
<evidence type="ECO:0000313" key="3">
    <source>
        <dbReference type="Proteomes" id="UP000306888"/>
    </source>
</evidence>
<dbReference type="Proteomes" id="UP000306888">
    <property type="component" value="Unassembled WGS sequence"/>
</dbReference>
<organism evidence="2 3">
    <name type="scientific">Clostridium sartagoforme</name>
    <dbReference type="NCBI Taxonomy" id="84031"/>
    <lineage>
        <taxon>Bacteria</taxon>
        <taxon>Bacillati</taxon>
        <taxon>Bacillota</taxon>
        <taxon>Clostridia</taxon>
        <taxon>Eubacteriales</taxon>
        <taxon>Clostridiaceae</taxon>
        <taxon>Clostridium</taxon>
    </lineage>
</organism>
<name>A0A4S2DJN6_9CLOT</name>
<evidence type="ECO:0000313" key="2">
    <source>
        <dbReference type="EMBL" id="TGY42427.1"/>
    </source>
</evidence>
<proteinExistence type="predicted"/>
<dbReference type="OrthoDB" id="2988764at2"/>
<keyword evidence="1" id="KW-1133">Transmembrane helix</keyword>
<feature type="transmembrane region" description="Helical" evidence="1">
    <location>
        <begin position="343"/>
        <end position="359"/>
    </location>
</feature>
<feature type="transmembrane region" description="Helical" evidence="1">
    <location>
        <begin position="310"/>
        <end position="336"/>
    </location>
</feature>
<feature type="transmembrane region" description="Helical" evidence="1">
    <location>
        <begin position="193"/>
        <end position="219"/>
    </location>
</feature>
<feature type="transmembrane region" description="Helical" evidence="1">
    <location>
        <begin position="365"/>
        <end position="384"/>
    </location>
</feature>
<sequence>MDVYIKSETSELRNYNKEKLIIILFFAIFIVSQGIRGYLNDFTSSSIFNYHIVPVAIIFFMFLQRKNKFSKVNFLIFISILALCFLGFLKNRYGLSDLFRTIIGFLAPMMILLIDYRDIDIKYIFPKMYKYFNIFIYFTFMIQVIMSIKLGRTGGIVGHPLTSGWYYSIFISFNMIYYKFFKEKGDFSILLDIVIALTGTVLAAGRISLFAVIFLGVIYTFSCCRRRSIPYLILPIMLGIFLSTDMVNKFIWDKFKETAAWGDITNGRMLGIRDMLFFDLFPKFLLGRGLGYSNYVSQYLFGVVNFENPIIMFAFDHGILTTILVIFLLLIIPLCIFINRRNYLLAINFICLFIIPFSYNGLAETVGILIVLTFLIYIFLALNFSEA</sequence>
<keyword evidence="1" id="KW-0472">Membrane</keyword>
<feature type="transmembrane region" description="Helical" evidence="1">
    <location>
        <begin position="164"/>
        <end position="181"/>
    </location>
</feature>
<accession>A0A4S2DJN6</accession>
<dbReference type="EMBL" id="SRYR01000003">
    <property type="protein sequence ID" value="TGY42427.1"/>
    <property type="molecule type" value="Genomic_DNA"/>
</dbReference>
<protein>
    <recommendedName>
        <fullName evidence="4">O-antigen ligase domain-containing protein</fullName>
    </recommendedName>
</protein>
<evidence type="ECO:0000256" key="1">
    <source>
        <dbReference type="SAM" id="Phobius"/>
    </source>
</evidence>
<dbReference type="AlphaFoldDB" id="A0A4S2DJN6"/>
<feature type="transmembrane region" description="Helical" evidence="1">
    <location>
        <begin position="45"/>
        <end position="63"/>
    </location>
</feature>
<keyword evidence="3" id="KW-1185">Reference proteome</keyword>
<reference evidence="2 3" key="1">
    <citation type="submission" date="2019-04" db="EMBL/GenBank/DDBJ databases">
        <title>Microbes associate with the intestines of laboratory mice.</title>
        <authorList>
            <person name="Navarre W."/>
            <person name="Wong E."/>
            <person name="Huang K."/>
            <person name="Tropini C."/>
            <person name="Ng K."/>
            <person name="Yu B."/>
        </authorList>
    </citation>
    <scope>NUCLEOTIDE SEQUENCE [LARGE SCALE GENOMIC DNA]</scope>
    <source>
        <strain evidence="2 3">NM50_B9-20</strain>
    </source>
</reference>
<feature type="transmembrane region" description="Helical" evidence="1">
    <location>
        <begin position="131"/>
        <end position="152"/>
    </location>
</feature>
<evidence type="ECO:0008006" key="4">
    <source>
        <dbReference type="Google" id="ProtNLM"/>
    </source>
</evidence>
<feature type="transmembrane region" description="Helical" evidence="1">
    <location>
        <begin position="231"/>
        <end position="251"/>
    </location>
</feature>
<dbReference type="RefSeq" id="WP_136006741.1">
    <property type="nucleotide sequence ID" value="NZ_SRYR01000003.1"/>
</dbReference>
<feature type="transmembrane region" description="Helical" evidence="1">
    <location>
        <begin position="72"/>
        <end position="89"/>
    </location>
</feature>
<feature type="transmembrane region" description="Helical" evidence="1">
    <location>
        <begin position="101"/>
        <end position="119"/>
    </location>
</feature>
<feature type="transmembrane region" description="Helical" evidence="1">
    <location>
        <begin position="20"/>
        <end position="39"/>
    </location>
</feature>
<gene>
    <name evidence="2" type="ORF">E5347_09410</name>
</gene>